<dbReference type="Proteomes" id="UP000189722">
    <property type="component" value="Unassembled WGS sequence"/>
</dbReference>
<dbReference type="EMBL" id="JAOSJG010000004">
    <property type="protein sequence ID" value="MEK0309009.1"/>
    <property type="molecule type" value="Genomic_DNA"/>
</dbReference>
<evidence type="ECO:0000256" key="5">
    <source>
        <dbReference type="ARBA" id="ARBA00022842"/>
    </source>
</evidence>
<evidence type="ECO:0000313" key="10">
    <source>
        <dbReference type="EMBL" id="OOP58570.1"/>
    </source>
</evidence>
<dbReference type="Gene3D" id="3.90.470.20">
    <property type="entry name" value="4'-phosphopantetheinyl transferase domain"/>
    <property type="match status" value="1"/>
</dbReference>
<dbReference type="InterPro" id="IPR004568">
    <property type="entry name" value="Ppantetheine-prot_Trfase_dom"/>
</dbReference>
<evidence type="ECO:0000256" key="1">
    <source>
        <dbReference type="ARBA" id="ARBA00022516"/>
    </source>
</evidence>
<gene>
    <name evidence="9" type="primary">acpS</name>
    <name evidence="10" type="ORF">B2G44_01680</name>
    <name evidence="9" type="ORF">OC712_00705</name>
</gene>
<keyword evidence="1" id="KW-0444">Lipid biosynthesis</keyword>
<evidence type="ECO:0000256" key="7">
    <source>
        <dbReference type="ARBA" id="ARBA00023160"/>
    </source>
</evidence>
<dbReference type="EC" id="2.7.8.7" evidence="9"/>
<feature type="domain" description="4'-phosphopantetheinyl transferase" evidence="8">
    <location>
        <begin position="4"/>
        <end position="108"/>
    </location>
</feature>
<evidence type="ECO:0000256" key="3">
    <source>
        <dbReference type="ARBA" id="ARBA00022723"/>
    </source>
</evidence>
<reference evidence="10 11" key="1">
    <citation type="submission" date="2017-02" db="EMBL/GenBank/DDBJ databases">
        <title>A draft genome of 'Candidatus Phytoplasma aurantifolia' the agent of the witches-broom disease of lime.</title>
        <authorList>
            <person name="Foissac X."/>
            <person name="Carle P."/>
        </authorList>
    </citation>
    <scope>NUCLEOTIDE SEQUENCE [LARGE SCALE GENOMIC DNA]</scope>
    <source>
        <strain evidence="10 11">WBDL</strain>
    </source>
</reference>
<dbReference type="NCBIfam" id="TIGR00516">
    <property type="entry name" value="acpS"/>
    <property type="match status" value="1"/>
</dbReference>
<keyword evidence="7" id="KW-0275">Fatty acid biosynthesis</keyword>
<sequence length="112" mass="12911">MKNIGIDLIEINKIIKIGLTPISNRILSISEYQIYKKINSLKSKSFFLAGRWAAKEAIFKTYQKGNLTNNYCDWSILNDDKGAPYIIDKYNNQFMISITHTEKYALALVIML</sequence>
<evidence type="ECO:0000259" key="8">
    <source>
        <dbReference type="Pfam" id="PF01648"/>
    </source>
</evidence>
<dbReference type="AlphaFoldDB" id="A0A1S9LZZ4"/>
<evidence type="ECO:0000256" key="6">
    <source>
        <dbReference type="ARBA" id="ARBA00023098"/>
    </source>
</evidence>
<dbReference type="InterPro" id="IPR037143">
    <property type="entry name" value="4-PPantetheinyl_Trfase_dom_sf"/>
</dbReference>
<keyword evidence="2 9" id="KW-0808">Transferase</keyword>
<keyword evidence="4" id="KW-0276">Fatty acid metabolism</keyword>
<dbReference type="EMBL" id="MWKN01000050">
    <property type="protein sequence ID" value="OOP58570.1"/>
    <property type="molecule type" value="Genomic_DNA"/>
</dbReference>
<evidence type="ECO:0000313" key="12">
    <source>
        <dbReference type="Proteomes" id="UP001383392"/>
    </source>
</evidence>
<name>A0A1S9LZZ4_9MOLU</name>
<dbReference type="GO" id="GO:0000287">
    <property type="term" value="F:magnesium ion binding"/>
    <property type="evidence" value="ECO:0007669"/>
    <property type="project" value="InterPro"/>
</dbReference>
<keyword evidence="12" id="KW-1185">Reference proteome</keyword>
<evidence type="ECO:0000256" key="2">
    <source>
        <dbReference type="ARBA" id="ARBA00022679"/>
    </source>
</evidence>
<keyword evidence="5" id="KW-0460">Magnesium</keyword>
<dbReference type="NCBIfam" id="TIGR00556">
    <property type="entry name" value="pantethn_trn"/>
    <property type="match status" value="1"/>
</dbReference>
<dbReference type="STRING" id="180978.B2G44_01680"/>
<keyword evidence="6" id="KW-0443">Lipid metabolism</keyword>
<evidence type="ECO:0000256" key="4">
    <source>
        <dbReference type="ARBA" id="ARBA00022832"/>
    </source>
</evidence>
<reference evidence="9 12" key="2">
    <citation type="journal article" date="2023" name="Int. J. Syst. Evol. Microbiol.">
        <title>The observation of taxonomic boundaries for the 16SrII and 16SrXXV phytoplasmas using genome-based delimitation.</title>
        <authorList>
            <person name="Rodrigues Jardim B."/>
            <person name="Tran-Nguyen L.T.T."/>
            <person name="Gambley C."/>
            <person name="Al-Sadi A.M."/>
            <person name="Al-Subhi A.M."/>
            <person name="Foissac X."/>
            <person name="Salar P."/>
            <person name="Cai H."/>
            <person name="Yang J.Y."/>
            <person name="Davis R."/>
            <person name="Jones L."/>
            <person name="Rodoni B."/>
            <person name="Constable F.E."/>
        </authorList>
    </citation>
    <scope>NUCLEOTIDE SEQUENCE [LARGE SCALE GENOMIC DNA]</scope>
    <source>
        <strain evidence="9">BAWM-OMN-P75</strain>
    </source>
</reference>
<dbReference type="GO" id="GO:0008897">
    <property type="term" value="F:holo-[acyl-carrier-protein] synthase activity"/>
    <property type="evidence" value="ECO:0007669"/>
    <property type="project" value="UniProtKB-EC"/>
</dbReference>
<organism evidence="10 11">
    <name type="scientific">Candidatus Phytoplasma citri</name>
    <dbReference type="NCBI Taxonomy" id="180978"/>
    <lineage>
        <taxon>Bacteria</taxon>
        <taxon>Bacillati</taxon>
        <taxon>Mycoplasmatota</taxon>
        <taxon>Mollicutes</taxon>
        <taxon>Acholeplasmatales</taxon>
        <taxon>Acholeplasmataceae</taxon>
        <taxon>Candidatus Phytoplasma</taxon>
        <taxon>16SrII (Peanut WB group)</taxon>
    </lineage>
</organism>
<protein>
    <submittedName>
        <fullName evidence="9">Holo-ACP synthase</fullName>
        <ecNumber evidence="9">2.7.8.7</ecNumber>
    </submittedName>
    <submittedName>
        <fullName evidence="10">Holo-[acyl-carrier-protein] synthase</fullName>
    </submittedName>
</protein>
<dbReference type="Proteomes" id="UP001383392">
    <property type="component" value="Unassembled WGS sequence"/>
</dbReference>
<dbReference type="RefSeq" id="WP_078123118.1">
    <property type="nucleotide sequence ID" value="NZ_JAOSJG010000004.1"/>
</dbReference>
<dbReference type="OrthoDB" id="389495at2"/>
<evidence type="ECO:0000313" key="11">
    <source>
        <dbReference type="Proteomes" id="UP000189722"/>
    </source>
</evidence>
<dbReference type="InterPro" id="IPR008278">
    <property type="entry name" value="4-PPantetheinyl_Trfase_dom"/>
</dbReference>
<accession>A0A1S9LZZ4</accession>
<comment type="caution">
    <text evidence="10">The sequence shown here is derived from an EMBL/GenBank/DDBJ whole genome shotgun (WGS) entry which is preliminary data.</text>
</comment>
<dbReference type="GO" id="GO:0006633">
    <property type="term" value="P:fatty acid biosynthetic process"/>
    <property type="evidence" value="ECO:0007669"/>
    <property type="project" value="UniProtKB-KW"/>
</dbReference>
<dbReference type="InterPro" id="IPR002582">
    <property type="entry name" value="ACPS"/>
</dbReference>
<dbReference type="Pfam" id="PF01648">
    <property type="entry name" value="ACPS"/>
    <property type="match status" value="1"/>
</dbReference>
<evidence type="ECO:0000313" key="9">
    <source>
        <dbReference type="EMBL" id="MEK0309009.1"/>
    </source>
</evidence>
<keyword evidence="3" id="KW-0479">Metal-binding</keyword>
<dbReference type="SUPFAM" id="SSF56214">
    <property type="entry name" value="4'-phosphopantetheinyl transferase"/>
    <property type="match status" value="1"/>
</dbReference>
<proteinExistence type="predicted"/>